<evidence type="ECO:0000256" key="2">
    <source>
        <dbReference type="ARBA" id="ARBA00023002"/>
    </source>
</evidence>
<dbReference type="PATRIC" id="fig|1432052.4.peg.3094"/>
<dbReference type="PANTHER" id="PTHR43673">
    <property type="entry name" value="NAD(P)H NITROREDUCTASE YDGI-RELATED"/>
    <property type="match status" value="1"/>
</dbReference>
<dbReference type="Pfam" id="PF00881">
    <property type="entry name" value="Nitroreductase"/>
    <property type="match status" value="2"/>
</dbReference>
<feature type="domain" description="Nitroreductase" evidence="3">
    <location>
        <begin position="112"/>
        <end position="169"/>
    </location>
</feature>
<gene>
    <name evidence="4" type="primary">frp</name>
    <name evidence="4" type="ORF">BEI61_02775</name>
</gene>
<dbReference type="EC" id="1.6.99.-" evidence="4"/>
<protein>
    <submittedName>
        <fullName evidence="4">NADPH-flavin oxidoreductase</fullName>
        <ecNumber evidence="4">1.6.99.-</ecNumber>
    </submittedName>
</protein>
<dbReference type="SUPFAM" id="SSF141694">
    <property type="entry name" value="AF2212/PG0164-like"/>
    <property type="match status" value="1"/>
</dbReference>
<keyword evidence="2 4" id="KW-0560">Oxidoreductase</keyword>
<dbReference type="InterPro" id="IPR037079">
    <property type="entry name" value="AF2212/PG0164-like_sf"/>
</dbReference>
<evidence type="ECO:0000313" key="4">
    <source>
        <dbReference type="EMBL" id="ODM06885.1"/>
    </source>
</evidence>
<dbReference type="SUPFAM" id="SSF55469">
    <property type="entry name" value="FMN-dependent nitroreductase-like"/>
    <property type="match status" value="1"/>
</dbReference>
<dbReference type="RefSeq" id="WP_081331195.1">
    <property type="nucleotide sequence ID" value="NZ_DAWDRA010000238.1"/>
</dbReference>
<evidence type="ECO:0000313" key="5">
    <source>
        <dbReference type="Proteomes" id="UP000094067"/>
    </source>
</evidence>
<dbReference type="InterPro" id="IPR000415">
    <property type="entry name" value="Nitroreductase-like"/>
</dbReference>
<comment type="caution">
    <text evidence="4">The sequence shown here is derived from an EMBL/GenBank/DDBJ whole genome shotgun (WGS) entry which is preliminary data.</text>
</comment>
<organism evidence="4 5">
    <name type="scientific">Eisenbergiella tayi</name>
    <dbReference type="NCBI Taxonomy" id="1432052"/>
    <lineage>
        <taxon>Bacteria</taxon>
        <taxon>Bacillati</taxon>
        <taxon>Bacillota</taxon>
        <taxon>Clostridia</taxon>
        <taxon>Lachnospirales</taxon>
        <taxon>Lachnospiraceae</taxon>
        <taxon>Eisenbergiella</taxon>
    </lineage>
</organism>
<evidence type="ECO:0000259" key="3">
    <source>
        <dbReference type="Pfam" id="PF00881"/>
    </source>
</evidence>
<dbReference type="EMBL" id="MCGH01000002">
    <property type="protein sequence ID" value="ODM06885.1"/>
    <property type="molecule type" value="Genomic_DNA"/>
</dbReference>
<comment type="similarity">
    <text evidence="1">Belongs to the nitroreductase family.</text>
</comment>
<sequence length="274" mass="30219">MEQFDALIKKDDSGRLTIVEVPFDARTVFNKPKGTIYVSGTINNIAYRSKLLSRGGGKFIIVLDKAMQKSVGFDGQAMTANITMSAEDLPPVRNVPEKPAEITCDMDVLTAIKTRQSIRKFSSKPVSQDMVNTVLCAGMCAPTAKNKRPYHFIVIRDRHILSDLARHNSNAAMLESASGAIVVCGDKNREGLKEFLYADCAAATQNMLLSIHGLGLGGVWCGVASNSEWRKLLIEQLTLPNKLEPVSVIGFGWPDEGKELNSRWDTAMVHYDKW</sequence>
<dbReference type="AlphaFoldDB" id="A0A1E3ADS9"/>
<dbReference type="Pfam" id="PF08922">
    <property type="entry name" value="DUF1905"/>
    <property type="match status" value="1"/>
</dbReference>
<dbReference type="GO" id="GO:0016491">
    <property type="term" value="F:oxidoreductase activity"/>
    <property type="evidence" value="ECO:0007669"/>
    <property type="project" value="UniProtKB-KW"/>
</dbReference>
<proteinExistence type="inferred from homology"/>
<evidence type="ECO:0000256" key="1">
    <source>
        <dbReference type="ARBA" id="ARBA00007118"/>
    </source>
</evidence>
<dbReference type="PANTHER" id="PTHR43673:SF10">
    <property type="entry name" value="NADH DEHYDROGENASE_NAD(P)H NITROREDUCTASE XCC3605-RELATED"/>
    <property type="match status" value="1"/>
</dbReference>
<dbReference type="InterPro" id="IPR015018">
    <property type="entry name" value="DUF1905"/>
</dbReference>
<name>A0A1E3ADS9_9FIRM</name>
<reference evidence="4 5" key="1">
    <citation type="submission" date="2016-07" db="EMBL/GenBank/DDBJ databases">
        <title>Characterization of isolates of Eisenbergiella tayi derived from blood cultures, using whole genome sequencing.</title>
        <authorList>
            <person name="Burdz T."/>
            <person name="Wiebe D."/>
            <person name="Huynh C."/>
            <person name="Bernard K."/>
        </authorList>
    </citation>
    <scope>NUCLEOTIDE SEQUENCE [LARGE SCALE GENOMIC DNA]</scope>
    <source>
        <strain evidence="4 5">NML 110608</strain>
    </source>
</reference>
<dbReference type="InterPro" id="IPR029479">
    <property type="entry name" value="Nitroreductase"/>
</dbReference>
<feature type="domain" description="Nitroreductase" evidence="3">
    <location>
        <begin position="170"/>
        <end position="253"/>
    </location>
</feature>
<dbReference type="Proteomes" id="UP000094067">
    <property type="component" value="Unassembled WGS sequence"/>
</dbReference>
<accession>A0A1E3ADS9</accession>
<dbReference type="Gene3D" id="3.40.109.10">
    <property type="entry name" value="NADH Oxidase"/>
    <property type="match status" value="1"/>
</dbReference>
<dbReference type="Gene3D" id="2.40.30.100">
    <property type="entry name" value="AF2212/PG0164-like"/>
    <property type="match status" value="1"/>
</dbReference>